<keyword evidence="2" id="KW-1185">Reference proteome</keyword>
<proteinExistence type="predicted"/>
<protein>
    <submittedName>
        <fullName evidence="1">Uncharacterized protein</fullName>
    </submittedName>
</protein>
<dbReference type="EMBL" id="KV134042">
    <property type="protein sequence ID" value="KZT76317.1"/>
    <property type="molecule type" value="Genomic_DNA"/>
</dbReference>
<dbReference type="AlphaFoldDB" id="A0A2Z6ZSY8"/>
<evidence type="ECO:0000313" key="2">
    <source>
        <dbReference type="Proteomes" id="UP000250235"/>
    </source>
</evidence>
<sequence length="117" mass="13221">MATGRRHVRRRPCPARMSARDLRASRAWEAIAGCYPRTVCATRRNHARWPHMEAGQRPLASRTGLRNAESGVRPCAWNGAAMRDIACGLAPHVICWRRPPPSDNDLRQIVATAEFYF</sequence>
<organism evidence="1 2">
    <name type="scientific">Dorcoceras hygrometricum</name>
    <dbReference type="NCBI Taxonomy" id="472368"/>
    <lineage>
        <taxon>Eukaryota</taxon>
        <taxon>Viridiplantae</taxon>
        <taxon>Streptophyta</taxon>
        <taxon>Embryophyta</taxon>
        <taxon>Tracheophyta</taxon>
        <taxon>Spermatophyta</taxon>
        <taxon>Magnoliopsida</taxon>
        <taxon>eudicotyledons</taxon>
        <taxon>Gunneridae</taxon>
        <taxon>Pentapetalae</taxon>
        <taxon>asterids</taxon>
        <taxon>lamiids</taxon>
        <taxon>Lamiales</taxon>
        <taxon>Gesneriaceae</taxon>
        <taxon>Didymocarpoideae</taxon>
        <taxon>Trichosporeae</taxon>
        <taxon>Loxocarpinae</taxon>
        <taxon>Dorcoceras</taxon>
    </lineage>
</organism>
<name>A0A2Z6ZSY8_9LAMI</name>
<reference evidence="1 2" key="1">
    <citation type="journal article" date="2015" name="Proc. Natl. Acad. Sci. U.S.A.">
        <title>The resurrection genome of Boea hygrometrica: A blueprint for survival of dehydration.</title>
        <authorList>
            <person name="Xiao L."/>
            <person name="Yang G."/>
            <person name="Zhang L."/>
            <person name="Yang X."/>
            <person name="Zhao S."/>
            <person name="Ji Z."/>
            <person name="Zhou Q."/>
            <person name="Hu M."/>
            <person name="Wang Y."/>
            <person name="Chen M."/>
            <person name="Xu Y."/>
            <person name="Jin H."/>
            <person name="Xiao X."/>
            <person name="Hu G."/>
            <person name="Bao F."/>
            <person name="Hu Y."/>
            <person name="Wan P."/>
            <person name="Li L."/>
            <person name="Deng X."/>
            <person name="Kuang T."/>
            <person name="Xiang C."/>
            <person name="Zhu J.K."/>
            <person name="Oliver M.J."/>
            <person name="He Y."/>
        </authorList>
    </citation>
    <scope>NUCLEOTIDE SEQUENCE [LARGE SCALE GENOMIC DNA]</scope>
    <source>
        <strain evidence="2">cv. XS01</strain>
    </source>
</reference>
<evidence type="ECO:0000313" key="1">
    <source>
        <dbReference type="EMBL" id="KZT76317.1"/>
    </source>
</evidence>
<accession>A0A2Z6ZSY8</accession>
<gene>
    <name evidence="1" type="ORF">F511_46658</name>
</gene>
<dbReference type="Proteomes" id="UP000250235">
    <property type="component" value="Unassembled WGS sequence"/>
</dbReference>